<dbReference type="STRING" id="1314771.A0A197JLT1"/>
<evidence type="ECO:0000256" key="1">
    <source>
        <dbReference type="SAM" id="SignalP"/>
    </source>
</evidence>
<sequence length="183" mass="19104">MFIKTLTITFLALLATSSVAQQMPKHTAFTDPVEGSEIYTTGQNATFSWTMACKKPSTAVSTGSSSAVEVQLVNTNNPDNAFFVATAAHIDCGSKDRANEYWVVPEVQDHEANYSLRIMLNNPVYSGKSKIQAQAGAGNGGQTVTGDKQIEKHNDNGAAAVAGSLVAPGVSAVIASAAALLLL</sequence>
<protein>
    <submittedName>
        <fullName evidence="2">Uncharacterized protein</fullName>
    </submittedName>
</protein>
<feature type="chain" id="PRO_5008276081" evidence="1">
    <location>
        <begin position="21"/>
        <end position="183"/>
    </location>
</feature>
<accession>A0A197JLT1</accession>
<name>A0A197JLT1_9FUNG</name>
<organism evidence="2 3">
    <name type="scientific">Linnemannia elongata AG-77</name>
    <dbReference type="NCBI Taxonomy" id="1314771"/>
    <lineage>
        <taxon>Eukaryota</taxon>
        <taxon>Fungi</taxon>
        <taxon>Fungi incertae sedis</taxon>
        <taxon>Mucoromycota</taxon>
        <taxon>Mortierellomycotina</taxon>
        <taxon>Mortierellomycetes</taxon>
        <taxon>Mortierellales</taxon>
        <taxon>Mortierellaceae</taxon>
        <taxon>Linnemannia</taxon>
    </lineage>
</organism>
<reference evidence="2 3" key="1">
    <citation type="submission" date="2016-05" db="EMBL/GenBank/DDBJ databases">
        <title>Genome sequencing reveals origins of a unique bacterial endosymbiosis in the earliest lineages of terrestrial Fungi.</title>
        <authorList>
            <consortium name="DOE Joint Genome Institute"/>
            <person name="Uehling J."/>
            <person name="Gryganskyi A."/>
            <person name="Hameed K."/>
            <person name="Tschaplinski T."/>
            <person name="Misztal P."/>
            <person name="Wu S."/>
            <person name="Desiro A."/>
            <person name="Vande Pol N."/>
            <person name="Du Z.-Y."/>
            <person name="Zienkiewicz A."/>
            <person name="Zienkiewicz K."/>
            <person name="Morin E."/>
            <person name="Tisserant E."/>
            <person name="Splivallo R."/>
            <person name="Hainaut M."/>
            <person name="Henrissat B."/>
            <person name="Ohm R."/>
            <person name="Kuo A."/>
            <person name="Yan J."/>
            <person name="Lipzen A."/>
            <person name="Nolan M."/>
            <person name="Labutti K."/>
            <person name="Barry K."/>
            <person name="Goldstein A."/>
            <person name="Labbe J."/>
            <person name="Schadt C."/>
            <person name="Tuskan G."/>
            <person name="Grigoriev I."/>
            <person name="Martin F."/>
            <person name="Vilgalys R."/>
            <person name="Bonito G."/>
        </authorList>
    </citation>
    <scope>NUCLEOTIDE SEQUENCE [LARGE SCALE GENOMIC DNA]</scope>
    <source>
        <strain evidence="2 3">AG-77</strain>
    </source>
</reference>
<feature type="signal peptide" evidence="1">
    <location>
        <begin position="1"/>
        <end position="20"/>
    </location>
</feature>
<gene>
    <name evidence="2" type="ORF">K457DRAFT_140531</name>
</gene>
<keyword evidence="1" id="KW-0732">Signal</keyword>
<evidence type="ECO:0000313" key="2">
    <source>
        <dbReference type="EMBL" id="OAQ26192.1"/>
    </source>
</evidence>
<dbReference type="Proteomes" id="UP000078512">
    <property type="component" value="Unassembled WGS sequence"/>
</dbReference>
<keyword evidence="3" id="KW-1185">Reference proteome</keyword>
<dbReference type="EMBL" id="KV442069">
    <property type="protein sequence ID" value="OAQ26192.1"/>
    <property type="molecule type" value="Genomic_DNA"/>
</dbReference>
<evidence type="ECO:0000313" key="3">
    <source>
        <dbReference type="Proteomes" id="UP000078512"/>
    </source>
</evidence>
<dbReference type="OrthoDB" id="2434096at2759"/>
<dbReference type="AlphaFoldDB" id="A0A197JLT1"/>
<proteinExistence type="predicted"/>